<reference evidence="2 3" key="1">
    <citation type="submission" date="2017-07" db="EMBL/GenBank/DDBJ databases">
        <title>Leptospira spp. isolated from tropical soils.</title>
        <authorList>
            <person name="Thibeaux R."/>
            <person name="Iraola G."/>
            <person name="Ferres I."/>
            <person name="Bierque E."/>
            <person name="Girault D."/>
            <person name="Soupe-Gilbert M.-E."/>
            <person name="Picardeau M."/>
            <person name="Goarant C."/>
        </authorList>
    </citation>
    <scope>NUCLEOTIDE SEQUENCE [LARGE SCALE GENOMIC DNA]</scope>
    <source>
        <strain evidence="2 3">FH4-C-A2</strain>
    </source>
</reference>
<dbReference type="OrthoDB" id="9804774at2"/>
<gene>
    <name evidence="2" type="ORF">CH362_00300</name>
</gene>
<protein>
    <submittedName>
        <fullName evidence="2">Oxidoreductase</fullName>
    </submittedName>
</protein>
<dbReference type="InterPro" id="IPR050259">
    <property type="entry name" value="SDR"/>
</dbReference>
<dbReference type="Pfam" id="PF00106">
    <property type="entry name" value="adh_short"/>
    <property type="match status" value="1"/>
</dbReference>
<dbReference type="FunFam" id="3.40.50.720:FF:000084">
    <property type="entry name" value="Short-chain dehydrogenase reductase"/>
    <property type="match status" value="1"/>
</dbReference>
<dbReference type="PANTHER" id="PTHR42879:SF2">
    <property type="entry name" value="3-OXOACYL-[ACYL-CARRIER-PROTEIN] REDUCTASE FABG"/>
    <property type="match status" value="1"/>
</dbReference>
<dbReference type="InterPro" id="IPR002347">
    <property type="entry name" value="SDR_fam"/>
</dbReference>
<organism evidence="2 3">
    <name type="scientific">Leptospira saintgironsiae</name>
    <dbReference type="NCBI Taxonomy" id="2023183"/>
    <lineage>
        <taxon>Bacteria</taxon>
        <taxon>Pseudomonadati</taxon>
        <taxon>Spirochaetota</taxon>
        <taxon>Spirochaetia</taxon>
        <taxon>Leptospirales</taxon>
        <taxon>Leptospiraceae</taxon>
        <taxon>Leptospira</taxon>
    </lineage>
</organism>
<comment type="caution">
    <text evidence="2">The sequence shown here is derived from an EMBL/GenBank/DDBJ whole genome shotgun (WGS) entry which is preliminary data.</text>
</comment>
<proteinExistence type="inferred from homology"/>
<dbReference type="AlphaFoldDB" id="A0A2M9YFI7"/>
<keyword evidence="3" id="KW-1185">Reference proteome</keyword>
<dbReference type="PANTHER" id="PTHR42879">
    <property type="entry name" value="3-OXOACYL-(ACYL-CARRIER-PROTEIN) REDUCTASE"/>
    <property type="match status" value="1"/>
</dbReference>
<dbReference type="InterPro" id="IPR036291">
    <property type="entry name" value="NAD(P)-bd_dom_sf"/>
</dbReference>
<accession>A0A2M9YFI7</accession>
<evidence type="ECO:0000256" key="1">
    <source>
        <dbReference type="ARBA" id="ARBA00006484"/>
    </source>
</evidence>
<dbReference type="CDD" id="cd05233">
    <property type="entry name" value="SDR_c"/>
    <property type="match status" value="1"/>
</dbReference>
<dbReference type="EMBL" id="NPDR01000001">
    <property type="protein sequence ID" value="PJZ50259.1"/>
    <property type="molecule type" value="Genomic_DNA"/>
</dbReference>
<dbReference type="SUPFAM" id="SSF51735">
    <property type="entry name" value="NAD(P)-binding Rossmann-fold domains"/>
    <property type="match status" value="1"/>
</dbReference>
<dbReference type="PRINTS" id="PR00081">
    <property type="entry name" value="GDHRDH"/>
</dbReference>
<evidence type="ECO:0000313" key="2">
    <source>
        <dbReference type="EMBL" id="PJZ50259.1"/>
    </source>
</evidence>
<sequence>MDTQLKDKIALVTGSTAGIGLAIATGLAAEGAQVIINGRTKARVEEAISTIQKKVPKANLLGVEADFSNKEEVNKIASKFPNVDILVNNVGIFEPKDFVDIPDEDWIRFFEVNVLSGVRLSRAYLPSMLKKNWGRILFISSESGIQIPNEMIHYGVTKSAQISLGRGIAELTKGTNVTVNSILPGPTRSEGVEGFLEDLAKQQNVSTSTVEKEFFKNARPTSLLQRFATVEEVANLAVYLSSPLSSATNGAALRVDGGVVKSAF</sequence>
<dbReference type="Proteomes" id="UP000231926">
    <property type="component" value="Unassembled WGS sequence"/>
</dbReference>
<dbReference type="RefSeq" id="WP_100708380.1">
    <property type="nucleotide sequence ID" value="NZ_NPDR01000001.1"/>
</dbReference>
<evidence type="ECO:0000313" key="3">
    <source>
        <dbReference type="Proteomes" id="UP000231926"/>
    </source>
</evidence>
<name>A0A2M9YFI7_9LEPT</name>
<comment type="similarity">
    <text evidence="1">Belongs to the short-chain dehydrogenases/reductases (SDR) family.</text>
</comment>
<dbReference type="Gene3D" id="3.40.50.720">
    <property type="entry name" value="NAD(P)-binding Rossmann-like Domain"/>
    <property type="match status" value="1"/>
</dbReference>